<name>A0AA36DAX5_9BILA</name>
<feature type="chain" id="PRO_5041364393" evidence="1">
    <location>
        <begin position="17"/>
        <end position="92"/>
    </location>
</feature>
<evidence type="ECO:0000256" key="1">
    <source>
        <dbReference type="SAM" id="SignalP"/>
    </source>
</evidence>
<keyword evidence="3" id="KW-1185">Reference proteome</keyword>
<dbReference type="Proteomes" id="UP001177023">
    <property type="component" value="Unassembled WGS sequence"/>
</dbReference>
<organism evidence="2 3">
    <name type="scientific">Mesorhabditis spiculigera</name>
    <dbReference type="NCBI Taxonomy" id="96644"/>
    <lineage>
        <taxon>Eukaryota</taxon>
        <taxon>Metazoa</taxon>
        <taxon>Ecdysozoa</taxon>
        <taxon>Nematoda</taxon>
        <taxon>Chromadorea</taxon>
        <taxon>Rhabditida</taxon>
        <taxon>Rhabditina</taxon>
        <taxon>Rhabditomorpha</taxon>
        <taxon>Rhabditoidea</taxon>
        <taxon>Rhabditidae</taxon>
        <taxon>Mesorhabditinae</taxon>
        <taxon>Mesorhabditis</taxon>
    </lineage>
</organism>
<proteinExistence type="predicted"/>
<accession>A0AA36DAX5</accession>
<feature type="non-terminal residue" evidence="2">
    <location>
        <position position="1"/>
    </location>
</feature>
<dbReference type="AlphaFoldDB" id="A0AA36DAX5"/>
<evidence type="ECO:0000313" key="3">
    <source>
        <dbReference type="Proteomes" id="UP001177023"/>
    </source>
</evidence>
<dbReference type="EMBL" id="CATQJA010002693">
    <property type="protein sequence ID" value="CAJ0584369.1"/>
    <property type="molecule type" value="Genomic_DNA"/>
</dbReference>
<comment type="caution">
    <text evidence="2">The sequence shown here is derived from an EMBL/GenBank/DDBJ whole genome shotgun (WGS) entry which is preliminary data.</text>
</comment>
<evidence type="ECO:0000313" key="2">
    <source>
        <dbReference type="EMBL" id="CAJ0584369.1"/>
    </source>
</evidence>
<protein>
    <submittedName>
        <fullName evidence="2">Uncharacterized protein</fullName>
    </submittedName>
</protein>
<reference evidence="2" key="1">
    <citation type="submission" date="2023-06" db="EMBL/GenBank/DDBJ databases">
        <authorList>
            <person name="Delattre M."/>
        </authorList>
    </citation>
    <scope>NUCLEOTIDE SEQUENCE</scope>
    <source>
        <strain evidence="2">AF72</strain>
    </source>
</reference>
<gene>
    <name evidence="2" type="ORF">MSPICULIGERA_LOCUS22428</name>
</gene>
<sequence>MKLVLLLLALTSVATAVIVCSECKKLAQKIIDRHPASHGECRDWFNDGTTAVCDWTWSFPCIQALKAVDNIVCTDIMRNKTAHESCEGNLFC</sequence>
<keyword evidence="1" id="KW-0732">Signal</keyword>
<feature type="signal peptide" evidence="1">
    <location>
        <begin position="1"/>
        <end position="16"/>
    </location>
</feature>